<name>A0ABT3L542_9CYAN</name>
<dbReference type="EMBL" id="JAIHOM010000041">
    <property type="protein sequence ID" value="MCW6036626.1"/>
    <property type="molecule type" value="Genomic_DNA"/>
</dbReference>
<gene>
    <name evidence="1" type="ORF">K4A83_10170</name>
</gene>
<dbReference type="Proteomes" id="UP001526426">
    <property type="component" value="Unassembled WGS sequence"/>
</dbReference>
<dbReference type="RefSeq" id="WP_407809991.1">
    <property type="nucleotide sequence ID" value="NZ_JAIHOM010000041.1"/>
</dbReference>
<sequence>MRAFEVLGRVNNQGHILLDEPLDIKSEMRVKVIVLIADDDQLDADDPTVEEIQASLMRALQDAQAGRRIPLEQMWEGVDVE</sequence>
<comment type="caution">
    <text evidence="1">The sequence shown here is derived from an EMBL/GenBank/DDBJ whole genome shotgun (WGS) entry which is preliminary data.</text>
</comment>
<evidence type="ECO:0000313" key="2">
    <source>
        <dbReference type="Proteomes" id="UP001526426"/>
    </source>
</evidence>
<evidence type="ECO:0000313" key="1">
    <source>
        <dbReference type="EMBL" id="MCW6036626.1"/>
    </source>
</evidence>
<keyword evidence="2" id="KW-1185">Reference proteome</keyword>
<proteinExistence type="predicted"/>
<reference evidence="1 2" key="1">
    <citation type="submission" date="2021-08" db="EMBL/GenBank/DDBJ databases">
        <title>Draft genome sequence of Spirulina subsalsa with high tolerance to salinity and hype-accumulation of phycocyanin.</title>
        <authorList>
            <person name="Pei H."/>
            <person name="Jiang L."/>
        </authorList>
    </citation>
    <scope>NUCLEOTIDE SEQUENCE [LARGE SCALE GENOMIC DNA]</scope>
    <source>
        <strain evidence="1 2">FACHB-351</strain>
    </source>
</reference>
<organism evidence="1 2">
    <name type="scientific">Spirulina subsalsa FACHB-351</name>
    <dbReference type="NCBI Taxonomy" id="234711"/>
    <lineage>
        <taxon>Bacteria</taxon>
        <taxon>Bacillati</taxon>
        <taxon>Cyanobacteriota</taxon>
        <taxon>Cyanophyceae</taxon>
        <taxon>Spirulinales</taxon>
        <taxon>Spirulinaceae</taxon>
        <taxon>Spirulina</taxon>
    </lineage>
</organism>
<accession>A0ABT3L542</accession>
<protein>
    <submittedName>
        <fullName evidence="1">Uncharacterized protein</fullName>
    </submittedName>
</protein>